<dbReference type="SMART" id="SM00271">
    <property type="entry name" value="DnaJ"/>
    <property type="match status" value="1"/>
</dbReference>
<name>A0A9N8DUA3_9STRA</name>
<evidence type="ECO:0000256" key="2">
    <source>
        <dbReference type="SAM" id="MobiDB-lite"/>
    </source>
</evidence>
<feature type="region of interest" description="Disordered" evidence="2">
    <location>
        <begin position="515"/>
        <end position="541"/>
    </location>
</feature>
<dbReference type="OrthoDB" id="10250354at2759"/>
<feature type="domain" description="J" evidence="3">
    <location>
        <begin position="35"/>
        <end position="102"/>
    </location>
</feature>
<feature type="region of interest" description="Disordered" evidence="2">
    <location>
        <begin position="410"/>
        <end position="484"/>
    </location>
</feature>
<dbReference type="SUPFAM" id="SSF46565">
    <property type="entry name" value="Chaperone J-domain"/>
    <property type="match status" value="1"/>
</dbReference>
<dbReference type="InterPro" id="IPR018253">
    <property type="entry name" value="DnaJ_domain_CS"/>
</dbReference>
<feature type="compositionally biased region" description="Polar residues" evidence="2">
    <location>
        <begin position="437"/>
        <end position="451"/>
    </location>
</feature>
<evidence type="ECO:0000313" key="5">
    <source>
        <dbReference type="Proteomes" id="UP001153069"/>
    </source>
</evidence>
<dbReference type="PROSITE" id="PS50076">
    <property type="entry name" value="DNAJ_2"/>
    <property type="match status" value="1"/>
</dbReference>
<dbReference type="PANTHER" id="PTHR44144:SF1">
    <property type="entry name" value="DNAJ HOMOLOG SUBFAMILY C MEMBER 9"/>
    <property type="match status" value="1"/>
</dbReference>
<dbReference type="EMBL" id="CAICTM010000279">
    <property type="protein sequence ID" value="CAB9506825.1"/>
    <property type="molecule type" value="Genomic_DNA"/>
</dbReference>
<dbReference type="PANTHER" id="PTHR44144">
    <property type="entry name" value="DNAJ HOMOLOG SUBFAMILY C MEMBER 9"/>
    <property type="match status" value="1"/>
</dbReference>
<gene>
    <name evidence="4" type="ORF">SEMRO_280_G107090.1</name>
</gene>
<evidence type="ECO:0000313" key="4">
    <source>
        <dbReference type="EMBL" id="CAB9506825.1"/>
    </source>
</evidence>
<dbReference type="GO" id="GO:0005737">
    <property type="term" value="C:cytoplasm"/>
    <property type="evidence" value="ECO:0007669"/>
    <property type="project" value="TreeGrafter"/>
</dbReference>
<keyword evidence="1" id="KW-0175">Coiled coil</keyword>
<dbReference type="GO" id="GO:0005634">
    <property type="term" value="C:nucleus"/>
    <property type="evidence" value="ECO:0007669"/>
    <property type="project" value="TreeGrafter"/>
</dbReference>
<protein>
    <submittedName>
        <fullName evidence="4">Homolog subfamily B member 11</fullName>
    </submittedName>
</protein>
<feature type="compositionally biased region" description="Low complexity" evidence="2">
    <location>
        <begin position="527"/>
        <end position="541"/>
    </location>
</feature>
<feature type="compositionally biased region" description="Basic residues" evidence="2">
    <location>
        <begin position="424"/>
        <end position="434"/>
    </location>
</feature>
<dbReference type="InterPro" id="IPR052594">
    <property type="entry name" value="J_domain-containing_protein"/>
</dbReference>
<dbReference type="Pfam" id="PF00226">
    <property type="entry name" value="DnaJ"/>
    <property type="match status" value="1"/>
</dbReference>
<feature type="compositionally biased region" description="Polar residues" evidence="2">
    <location>
        <begin position="515"/>
        <end position="526"/>
    </location>
</feature>
<feature type="coiled-coil region" evidence="1">
    <location>
        <begin position="196"/>
        <end position="276"/>
    </location>
</feature>
<dbReference type="PRINTS" id="PR00625">
    <property type="entry name" value="JDOMAIN"/>
</dbReference>
<feature type="compositionally biased region" description="Basic and acidic residues" evidence="2">
    <location>
        <begin position="466"/>
        <end position="478"/>
    </location>
</feature>
<evidence type="ECO:0000259" key="3">
    <source>
        <dbReference type="PROSITE" id="PS50076"/>
    </source>
</evidence>
<accession>A0A9N8DUA3</accession>
<proteinExistence type="predicted"/>
<dbReference type="PROSITE" id="PS00636">
    <property type="entry name" value="DNAJ_1"/>
    <property type="match status" value="1"/>
</dbReference>
<dbReference type="CDD" id="cd06257">
    <property type="entry name" value="DnaJ"/>
    <property type="match status" value="1"/>
</dbReference>
<reference evidence="4" key="1">
    <citation type="submission" date="2020-06" db="EMBL/GenBank/DDBJ databases">
        <authorList>
            <consortium name="Plant Systems Biology data submission"/>
        </authorList>
    </citation>
    <scope>NUCLEOTIDE SEQUENCE</scope>
    <source>
        <strain evidence="4">D6</strain>
    </source>
</reference>
<organism evidence="4 5">
    <name type="scientific">Seminavis robusta</name>
    <dbReference type="NCBI Taxonomy" id="568900"/>
    <lineage>
        <taxon>Eukaryota</taxon>
        <taxon>Sar</taxon>
        <taxon>Stramenopiles</taxon>
        <taxon>Ochrophyta</taxon>
        <taxon>Bacillariophyta</taxon>
        <taxon>Bacillariophyceae</taxon>
        <taxon>Bacillariophycidae</taxon>
        <taxon>Naviculales</taxon>
        <taxon>Naviculaceae</taxon>
        <taxon>Seminavis</taxon>
    </lineage>
</organism>
<feature type="region of interest" description="Disordered" evidence="2">
    <location>
        <begin position="1"/>
        <end position="25"/>
    </location>
</feature>
<feature type="compositionally biased region" description="Basic and acidic residues" evidence="2">
    <location>
        <begin position="118"/>
        <end position="164"/>
    </location>
</feature>
<dbReference type="GO" id="GO:0031072">
    <property type="term" value="F:heat shock protein binding"/>
    <property type="evidence" value="ECO:0007669"/>
    <property type="project" value="TreeGrafter"/>
</dbReference>
<sequence>MSHHHYQGHDARQDHENDEADCLDHEVPPYDPSVDFYVFMGIAAECSLKELKRAYLKLSIAMHPDKQPPSERAQATAKFQQLGFIYDILRDENLRRVYDRRRRKALLQQQRLRQQEQEERLRREQQAAAERQRREQQQAAAERERRRREQERQKQEEQKQEYHYHHQKSTNFQHQPNFQQQSTASSSSNLRYLQLLKLYQQQLGEAQAARVELKTTLEQLQAEQRRHAETKRNADAAVQFLEQMQQQDQHQLQASLERGRRENQMLRELVTTMEAQARNHARFENLLETSPFVLKGCYIVILDGPVESVSRNDIIGQFKEIVRARRNLARECSWKRDEQRGRLFGVWRQHKENSLGRCFFYGWNASQSRCALETVLCSLNIGASIASDRSVAMDLDRYLVSKGWKSASSSIPMDTTEGIPAAVPKRRKVLRARRPLSNATNRSAKNDQTPSKRQKLHGGGYSTNTNHHETQAKKEDARSSQIQEASSAAFAKSASGVNISMSPFCAPAGSVLPGGNNSIPPASQGATNHNPQSNPTTTTTNNKACDDLRANCIRCQAVGPYGFCSARHKPEHMKQASREGRVFCRNVDGKPCSLGKSKGDYCKRHESQRRRRDCVSTGVLPADIAVE</sequence>
<dbReference type="InterPro" id="IPR001623">
    <property type="entry name" value="DnaJ_domain"/>
</dbReference>
<feature type="region of interest" description="Disordered" evidence="2">
    <location>
        <begin position="118"/>
        <end position="167"/>
    </location>
</feature>
<dbReference type="AlphaFoldDB" id="A0A9N8DUA3"/>
<dbReference type="InterPro" id="IPR036869">
    <property type="entry name" value="J_dom_sf"/>
</dbReference>
<dbReference type="Proteomes" id="UP001153069">
    <property type="component" value="Unassembled WGS sequence"/>
</dbReference>
<comment type="caution">
    <text evidence="4">The sequence shown here is derived from an EMBL/GenBank/DDBJ whole genome shotgun (WGS) entry which is preliminary data.</text>
</comment>
<keyword evidence="5" id="KW-1185">Reference proteome</keyword>
<dbReference type="Gene3D" id="1.10.287.110">
    <property type="entry name" value="DnaJ domain"/>
    <property type="match status" value="1"/>
</dbReference>
<evidence type="ECO:0000256" key="1">
    <source>
        <dbReference type="SAM" id="Coils"/>
    </source>
</evidence>